<protein>
    <recommendedName>
        <fullName evidence="3">Transposase</fullName>
    </recommendedName>
</protein>
<name>A0AAV3XNX6_9CYAN</name>
<accession>A0AAV3XNX6</accession>
<comment type="caution">
    <text evidence="1">The sequence shown here is derived from an EMBL/GenBank/DDBJ whole genome shotgun (WGS) entry which is preliminary data.</text>
</comment>
<organism evidence="1 2">
    <name type="scientific">Microseira wollei NIES-4236</name>
    <dbReference type="NCBI Taxonomy" id="2530354"/>
    <lineage>
        <taxon>Bacteria</taxon>
        <taxon>Bacillati</taxon>
        <taxon>Cyanobacteriota</taxon>
        <taxon>Cyanophyceae</taxon>
        <taxon>Oscillatoriophycideae</taxon>
        <taxon>Aerosakkonematales</taxon>
        <taxon>Aerosakkonemataceae</taxon>
        <taxon>Microseira</taxon>
    </lineage>
</organism>
<reference evidence="1" key="1">
    <citation type="submission" date="2019-10" db="EMBL/GenBank/DDBJ databases">
        <title>Draft genome sequece of Microseira wollei NIES-4236.</title>
        <authorList>
            <person name="Yamaguchi H."/>
            <person name="Suzuki S."/>
            <person name="Kawachi M."/>
        </authorList>
    </citation>
    <scope>NUCLEOTIDE SEQUENCE</scope>
    <source>
        <strain evidence="1">NIES-4236</strain>
    </source>
</reference>
<dbReference type="EMBL" id="BLAY01000234">
    <property type="protein sequence ID" value="GET43595.1"/>
    <property type="molecule type" value="Genomic_DNA"/>
</dbReference>
<evidence type="ECO:0008006" key="3">
    <source>
        <dbReference type="Google" id="ProtNLM"/>
    </source>
</evidence>
<evidence type="ECO:0000313" key="2">
    <source>
        <dbReference type="Proteomes" id="UP001050975"/>
    </source>
</evidence>
<keyword evidence="2" id="KW-1185">Reference proteome</keyword>
<dbReference type="RefSeq" id="WP_226592563.1">
    <property type="nucleotide sequence ID" value="NZ_BLAY01000234.1"/>
</dbReference>
<dbReference type="Proteomes" id="UP001050975">
    <property type="component" value="Unassembled WGS sequence"/>
</dbReference>
<proteinExistence type="predicted"/>
<evidence type="ECO:0000313" key="1">
    <source>
        <dbReference type="EMBL" id="GET43595.1"/>
    </source>
</evidence>
<dbReference type="AlphaFoldDB" id="A0AAV3XNX6"/>
<gene>
    <name evidence="1" type="ORF">MiSe_84200</name>
</gene>
<sequence length="66" mass="7404">MQSQLYWHSATIEALSGQIMVSGIMTLADRYQIRSALLNDSLSEADQVIINRLLYGVRHGLVKIVD</sequence>